<feature type="coiled-coil region" evidence="1">
    <location>
        <begin position="557"/>
        <end position="584"/>
    </location>
</feature>
<dbReference type="Proteomes" id="UP000561438">
    <property type="component" value="Unassembled WGS sequence"/>
</dbReference>
<evidence type="ECO:0000256" key="2">
    <source>
        <dbReference type="SAM" id="MobiDB-lite"/>
    </source>
</evidence>
<protein>
    <submittedName>
        <fullName evidence="4">ATPase</fullName>
    </submittedName>
</protein>
<organism evidence="4 5">
    <name type="scientific">Qipengyuania atrilutea</name>
    <dbReference type="NCBI Taxonomy" id="2744473"/>
    <lineage>
        <taxon>Bacteria</taxon>
        <taxon>Pseudomonadati</taxon>
        <taxon>Pseudomonadota</taxon>
        <taxon>Alphaproteobacteria</taxon>
        <taxon>Sphingomonadales</taxon>
        <taxon>Erythrobacteraceae</taxon>
        <taxon>Qipengyuania</taxon>
    </lineage>
</organism>
<feature type="region of interest" description="Disordered" evidence="2">
    <location>
        <begin position="1"/>
        <end position="34"/>
    </location>
</feature>
<evidence type="ECO:0000256" key="3">
    <source>
        <dbReference type="SAM" id="Phobius"/>
    </source>
</evidence>
<feature type="coiled-coil region" evidence="1">
    <location>
        <begin position="624"/>
        <end position="655"/>
    </location>
</feature>
<feature type="compositionally biased region" description="Basic and acidic residues" evidence="2">
    <location>
        <begin position="1"/>
        <end position="11"/>
    </location>
</feature>
<dbReference type="RefSeq" id="WP_176266173.1">
    <property type="nucleotide sequence ID" value="NZ_JABWGV010000001.1"/>
</dbReference>
<evidence type="ECO:0000313" key="5">
    <source>
        <dbReference type="Proteomes" id="UP000561438"/>
    </source>
</evidence>
<evidence type="ECO:0000256" key="1">
    <source>
        <dbReference type="SAM" id="Coils"/>
    </source>
</evidence>
<keyword evidence="1" id="KW-0175">Coiled coil</keyword>
<dbReference type="AlphaFoldDB" id="A0A850GZQ1"/>
<proteinExistence type="predicted"/>
<sequence>MRDESSTEKSSETAAPDSEAPLELERDQAIEEPASGDFIETEQVYDAPAEAEGRSWKHLPVVAAVTLALAWTAFFAFANQNAILFAGASSLSTLVSLWAAPVLLIAVVYLIAMRSSTREAGRFGDAANLLASESAALEERLLTINRELSLAREFLATQSRELEFLGRGASEKISGHAKRLEDLIGDNVKQLETVSEVSDAAVRNMDKLRSDLPVIANSARDVSNQIGGAGRGAQTQVELLISGFERLNKFGLASERQVTALETKVREALSGIREQSDQLGALAENRFDALRGTIDGFRADLDSSEIEALTGIRQRAEKMNEELEALRAEAAAAEGKGLSALVQRIERVRDSARETSDLIVANEKSALENWSARLEEISDQVGKTGERFDALDAKANENAQRRAAAIDGLLRRIDEDAGARAEAFDETLAGRKQSLIDFGKDAGEALSAHLIEFDDALTGRREQHEQSTSALAADLDNLAQRVDQIGERIEGLAALGKDAQANLAEDLSALGENFEKSRALVTDTEGAIESVTNSSVRLLELIQASAKHGREVLPASLRETEAQLDAYTARAEALRDLLANAETSSAALSEHLDGANEYGTNAARAIDALEEKLAGFGISGDERIAALKAELDALADKARATEAETRASLERASEQLRGALSAAVEGLETGDDTRLDAFAEEVGKRSADKIDEVVRSQTLASIGELENSAQKAADRGQKAASLLRDQLARINELTGNLEARIEKLQEQSEDRIDHDFSRRVAVITENLHSSAVDISKALSEDVSETAWAAYLRGDRGIFTRKAVRLLDQSEAREIAEMYANDGEFRENVSRYIHDFEGMLRTLLSTRDGNALSVTVLSSDMGKLYVALAQAIERLRS</sequence>
<keyword evidence="5" id="KW-1185">Reference proteome</keyword>
<keyword evidence="3" id="KW-1133">Transmembrane helix</keyword>
<keyword evidence="3" id="KW-0812">Transmembrane</keyword>
<comment type="caution">
    <text evidence="4">The sequence shown here is derived from an EMBL/GenBank/DDBJ whole genome shotgun (WGS) entry which is preliminary data.</text>
</comment>
<feature type="transmembrane region" description="Helical" evidence="3">
    <location>
        <begin position="83"/>
        <end position="112"/>
    </location>
</feature>
<evidence type="ECO:0000313" key="4">
    <source>
        <dbReference type="EMBL" id="NVD43877.1"/>
    </source>
</evidence>
<dbReference type="EMBL" id="JABWGV010000001">
    <property type="protein sequence ID" value="NVD43877.1"/>
    <property type="molecule type" value="Genomic_DNA"/>
</dbReference>
<name>A0A850GZQ1_9SPHN</name>
<reference evidence="4 5" key="1">
    <citation type="submission" date="2020-06" db="EMBL/GenBank/DDBJ databases">
        <title>Altererythrobacter sp. HHU K3-1.</title>
        <authorList>
            <person name="Zhang D."/>
            <person name="Xue H."/>
        </authorList>
    </citation>
    <scope>NUCLEOTIDE SEQUENCE [LARGE SCALE GENOMIC DNA]</scope>
    <source>
        <strain evidence="4 5">HHU K3-1</strain>
    </source>
</reference>
<keyword evidence="3" id="KW-0472">Membrane</keyword>
<feature type="coiled-coil region" evidence="1">
    <location>
        <begin position="306"/>
        <end position="336"/>
    </location>
</feature>
<accession>A0A850GZQ1</accession>
<feature type="transmembrane region" description="Helical" evidence="3">
    <location>
        <begin position="59"/>
        <end position="77"/>
    </location>
</feature>
<gene>
    <name evidence="4" type="ORF">HUV48_02455</name>
</gene>